<gene>
    <name evidence="1" type="ORF">CROQUDRAFT_693942</name>
</gene>
<accession>A0A9P6TIM3</accession>
<keyword evidence="2" id="KW-1185">Reference proteome</keyword>
<dbReference type="AlphaFoldDB" id="A0A9P6TIM3"/>
<name>A0A9P6TIM3_9BASI</name>
<organism evidence="1 2">
    <name type="scientific">Cronartium quercuum f. sp. fusiforme G11</name>
    <dbReference type="NCBI Taxonomy" id="708437"/>
    <lineage>
        <taxon>Eukaryota</taxon>
        <taxon>Fungi</taxon>
        <taxon>Dikarya</taxon>
        <taxon>Basidiomycota</taxon>
        <taxon>Pucciniomycotina</taxon>
        <taxon>Pucciniomycetes</taxon>
        <taxon>Pucciniales</taxon>
        <taxon>Coleosporiaceae</taxon>
        <taxon>Cronartium</taxon>
    </lineage>
</organism>
<reference evidence="1" key="1">
    <citation type="submission" date="2013-11" db="EMBL/GenBank/DDBJ databases">
        <title>Genome sequence of the fusiform rust pathogen reveals effectors for host alternation and coevolution with pine.</title>
        <authorList>
            <consortium name="DOE Joint Genome Institute"/>
            <person name="Smith K."/>
            <person name="Pendleton A."/>
            <person name="Kubisiak T."/>
            <person name="Anderson C."/>
            <person name="Salamov A."/>
            <person name="Aerts A."/>
            <person name="Riley R."/>
            <person name="Clum A."/>
            <person name="Lindquist E."/>
            <person name="Ence D."/>
            <person name="Campbell M."/>
            <person name="Kronenberg Z."/>
            <person name="Feau N."/>
            <person name="Dhillon B."/>
            <person name="Hamelin R."/>
            <person name="Burleigh J."/>
            <person name="Smith J."/>
            <person name="Yandell M."/>
            <person name="Nelson C."/>
            <person name="Grigoriev I."/>
            <person name="Davis J."/>
        </authorList>
    </citation>
    <scope>NUCLEOTIDE SEQUENCE</scope>
    <source>
        <strain evidence="1">G11</strain>
    </source>
</reference>
<dbReference type="EMBL" id="MU167210">
    <property type="protein sequence ID" value="KAG0151943.1"/>
    <property type="molecule type" value="Genomic_DNA"/>
</dbReference>
<proteinExistence type="predicted"/>
<sequence>MWWTIIQLQKAGSLSGLEVKMRKFIKGIIREIIRELDYSKKKRNSNEKYL</sequence>
<evidence type="ECO:0000313" key="1">
    <source>
        <dbReference type="EMBL" id="KAG0151943.1"/>
    </source>
</evidence>
<dbReference type="Proteomes" id="UP000886653">
    <property type="component" value="Unassembled WGS sequence"/>
</dbReference>
<protein>
    <submittedName>
        <fullName evidence="1">Uncharacterized protein</fullName>
    </submittedName>
</protein>
<evidence type="ECO:0000313" key="2">
    <source>
        <dbReference type="Proteomes" id="UP000886653"/>
    </source>
</evidence>
<comment type="caution">
    <text evidence="1">The sequence shown here is derived from an EMBL/GenBank/DDBJ whole genome shotgun (WGS) entry which is preliminary data.</text>
</comment>